<keyword evidence="2" id="KW-1185">Reference proteome</keyword>
<protein>
    <submittedName>
        <fullName evidence="1">Chromosome replication initiator DnaA</fullName>
    </submittedName>
</protein>
<proteinExistence type="predicted"/>
<organism evidence="1 2">
    <name type="scientific">Fusobacterium hwasookii ChDC F128</name>
    <dbReference type="NCBI Taxonomy" id="1216362"/>
    <lineage>
        <taxon>Bacteria</taxon>
        <taxon>Fusobacteriati</taxon>
        <taxon>Fusobacteriota</taxon>
        <taxon>Fusobacteriia</taxon>
        <taxon>Fusobacteriales</taxon>
        <taxon>Fusobacteriaceae</taxon>
        <taxon>Fusobacterium</taxon>
    </lineage>
</organism>
<comment type="caution">
    <text evidence="1">The sequence shown here is derived from an EMBL/GenBank/DDBJ whole genome shotgun (WGS) entry which is preliminary data.</text>
</comment>
<reference evidence="2" key="1">
    <citation type="journal article" date="2012" name="J. Bacteriol.">
        <title>Draft Genome Sequence of Fusobacterium nucleatum ChDC F128, Isolated from a Periodontitis Lesion.</title>
        <authorList>
            <person name="Park S.N."/>
            <person name="Kong S.W."/>
            <person name="Kim H.S."/>
            <person name="Park M.S."/>
            <person name="Lee J.W."/>
            <person name="Cho E."/>
            <person name="Lim Y.K."/>
            <person name="Choi M.H."/>
            <person name="Chang Y.H."/>
            <person name="Shin J.H."/>
            <person name="Park H.S."/>
            <person name="Choi S.H."/>
            <person name="Kook J.K."/>
        </authorList>
    </citation>
    <scope>NUCLEOTIDE SEQUENCE [LARGE SCALE GENOMIC DNA]</scope>
    <source>
        <strain evidence="2">ChDC F128</strain>
    </source>
</reference>
<dbReference type="EMBL" id="ALVD01000004">
    <property type="protein sequence ID" value="EJU07712.1"/>
    <property type="molecule type" value="Genomic_DNA"/>
</dbReference>
<name>A0ABN0H0B3_9FUSO</name>
<dbReference type="Proteomes" id="UP000004829">
    <property type="component" value="Unassembled WGS sequence"/>
</dbReference>
<evidence type="ECO:0000313" key="1">
    <source>
        <dbReference type="EMBL" id="EJU07712.1"/>
    </source>
</evidence>
<gene>
    <name evidence="1" type="ORF">B437_06310</name>
</gene>
<accession>A0ABN0H0B3</accession>
<sequence>MKKEKKLEDKDKEIVEIIETENFEVSKTGSLADDLMQFEKINDIKIENQEVPEIEVQEIYIRETGNYLNLQENFINIPIEMIYFPFFTPQKQNKRINFKYTFEDLGVTMYSTLIPKDKKDKVFQPSVFEEKIYTFLISMYQEKTNSNPKVDDNEVGDDSEVAIEFEISDFIVNFLGNKMNRAYYAKVEQALKNLKNTIYQFEISNHTKFGKNKFEDSSFQLLNYQKLKVGKKTFYRVVLNKNIVNKIKSKRYIKYNTKNLLEIMIKDPIASRIYKYISKIRYKNNKGEINVRTLAAIIPLKIEQRVERIIKNGVKEYYLNRMKPVLTRILKAFEVLLELKYLISFEEIYKKEENTYYIAYVFNKERDGDCHVSEFVKKNDKNIVKENLDGVEEIIDVDADIEYQDNLEYLINKAKENPKISMKWNAWVDKKIQKILKEDGEEMLKRVLNILIHMDKNIEIGLPNYISGILKNIGGKGSKKVNNINMTIFENVSKGKGLKSKNQIKQARKKGMEKISNIKEIMIENNFLENKIEVKTDTLLLEGKISNSDLELNEAIDNVDEKIYNIGERNLDEILSHFDEATRNEIEEKALEKIKKEIDNNNIDVILNVKKFSKTMYYKMIGTTVMEILKSEYQEMLEDTKKNDK</sequence>
<dbReference type="RefSeq" id="WP_005917602.1">
    <property type="nucleotide sequence ID" value="NZ_ALVD01000004.1"/>
</dbReference>
<evidence type="ECO:0000313" key="2">
    <source>
        <dbReference type="Proteomes" id="UP000004829"/>
    </source>
</evidence>